<protein>
    <submittedName>
        <fullName evidence="1">(Atlantic silverside) hypothetical protein</fullName>
    </submittedName>
</protein>
<accession>A0A8S4B775</accession>
<feature type="non-terminal residue" evidence="1">
    <location>
        <position position="1"/>
    </location>
</feature>
<comment type="caution">
    <text evidence="1">The sequence shown here is derived from an EMBL/GenBank/DDBJ whole genome shotgun (WGS) entry which is preliminary data.</text>
</comment>
<organism evidence="1 2">
    <name type="scientific">Menidia menidia</name>
    <name type="common">Atlantic silverside</name>
    <dbReference type="NCBI Taxonomy" id="238744"/>
    <lineage>
        <taxon>Eukaryota</taxon>
        <taxon>Metazoa</taxon>
        <taxon>Chordata</taxon>
        <taxon>Craniata</taxon>
        <taxon>Vertebrata</taxon>
        <taxon>Euteleostomi</taxon>
        <taxon>Actinopterygii</taxon>
        <taxon>Neopterygii</taxon>
        <taxon>Teleostei</taxon>
        <taxon>Neoteleostei</taxon>
        <taxon>Acanthomorphata</taxon>
        <taxon>Ovalentaria</taxon>
        <taxon>Atherinomorphae</taxon>
        <taxon>Atheriniformes</taxon>
        <taxon>Atherinopsidae</taxon>
        <taxon>Menidiinae</taxon>
        <taxon>Menidia</taxon>
    </lineage>
</organism>
<evidence type="ECO:0000313" key="1">
    <source>
        <dbReference type="EMBL" id="CAG5927069.1"/>
    </source>
</evidence>
<sequence>MAAQNLLLHVHISTDIVRKMTLPSRPESVDELKTKIKANLSYEDPDFDMQLCSLVDIDELPQKAVLNVILCESDGSSVASDETIILPHAITPQKFFPVPTFSYEVELILGEGNVAFERTGKTLKL</sequence>
<dbReference type="OrthoDB" id="6512834at2759"/>
<proteinExistence type="predicted"/>
<dbReference type="AlphaFoldDB" id="A0A8S4B775"/>
<name>A0A8S4B775_9TELE</name>
<gene>
    <name evidence="1" type="ORF">MMEN_LOCUS11137</name>
</gene>
<keyword evidence="2" id="KW-1185">Reference proteome</keyword>
<evidence type="ECO:0000313" key="2">
    <source>
        <dbReference type="Proteomes" id="UP000677803"/>
    </source>
</evidence>
<dbReference type="EMBL" id="CAJRST010011113">
    <property type="protein sequence ID" value="CAG5927069.1"/>
    <property type="molecule type" value="Genomic_DNA"/>
</dbReference>
<dbReference type="Proteomes" id="UP000677803">
    <property type="component" value="Unassembled WGS sequence"/>
</dbReference>
<reference evidence="1" key="1">
    <citation type="submission" date="2021-05" db="EMBL/GenBank/DDBJ databases">
        <authorList>
            <person name="Tigano A."/>
        </authorList>
    </citation>
    <scope>NUCLEOTIDE SEQUENCE</scope>
</reference>